<name>A0A8H7LE66_9ASCO</name>
<protein>
    <submittedName>
        <fullName evidence="2">Uncharacterized protein</fullName>
    </submittedName>
</protein>
<evidence type="ECO:0000313" key="3">
    <source>
        <dbReference type="Proteomes" id="UP000649328"/>
    </source>
</evidence>
<dbReference type="AlphaFoldDB" id="A0A8H7LE66"/>
<accession>A0A8H7LE66</accession>
<dbReference type="OrthoDB" id="10674703at2759"/>
<reference evidence="2" key="1">
    <citation type="submission" date="2020-10" db="EMBL/GenBank/DDBJ databases">
        <title>The Whole-Genome Sequence of Metschnikowia persimmonesis, a Novel Endophytic Yeast Species Isolated from Medicinal Plant Diospyros kaki Thumb.</title>
        <authorList>
            <person name="Rahmat E."/>
            <person name="Kang Y."/>
        </authorList>
    </citation>
    <scope>NUCLEOTIDE SEQUENCE</scope>
    <source>
        <strain evidence="2">KIOM G15050</strain>
    </source>
</reference>
<dbReference type="EMBL" id="JACBPP010000002">
    <property type="protein sequence ID" value="KAF8004543.1"/>
    <property type="molecule type" value="Genomic_DNA"/>
</dbReference>
<sequence>MLDVFLSLKSGLRSVHGSPRNSIGGDKVEKGSPTGSSRFKAFASSGENLRKHQLQSAKRKMRVRAQMASASENSAPDEYHYDRETQPLNYETMVKQRIGVKGPVITYQIPKMRPYSVCQEDYSSTAETMLTSYCRSLEIRENISDQCRKAHEKLIVTSDFLQHTQFSALVHGAIEKDMLSIEELIKSEDFSISSNELRLLRQKYQDTTQINDNIPRFFETMSQKRTAAESRLYELSQFFTQVGNHIRNAETIDQSFVSIQSTHGTNEYLFQEYIIKLWLHFDESKEAFSRGGPHKTLRQVHNHFGKL</sequence>
<proteinExistence type="predicted"/>
<organism evidence="2 3">
    <name type="scientific">Metschnikowia pulcherrima</name>
    <dbReference type="NCBI Taxonomy" id="27326"/>
    <lineage>
        <taxon>Eukaryota</taxon>
        <taxon>Fungi</taxon>
        <taxon>Dikarya</taxon>
        <taxon>Ascomycota</taxon>
        <taxon>Saccharomycotina</taxon>
        <taxon>Pichiomycetes</taxon>
        <taxon>Metschnikowiaceae</taxon>
        <taxon>Metschnikowia</taxon>
    </lineage>
</organism>
<comment type="caution">
    <text evidence="2">The sequence shown here is derived from an EMBL/GenBank/DDBJ whole genome shotgun (WGS) entry which is preliminary data.</text>
</comment>
<dbReference type="Proteomes" id="UP000649328">
    <property type="component" value="Unassembled WGS sequence"/>
</dbReference>
<evidence type="ECO:0000313" key="2">
    <source>
        <dbReference type="EMBL" id="KAF8004543.1"/>
    </source>
</evidence>
<evidence type="ECO:0000256" key="1">
    <source>
        <dbReference type="SAM" id="MobiDB-lite"/>
    </source>
</evidence>
<keyword evidence="3" id="KW-1185">Reference proteome</keyword>
<gene>
    <name evidence="2" type="ORF">HF325_001991</name>
</gene>
<feature type="region of interest" description="Disordered" evidence="1">
    <location>
        <begin position="13"/>
        <end position="50"/>
    </location>
</feature>